<keyword evidence="5" id="KW-1185">Reference proteome</keyword>
<evidence type="ECO:0000313" key="5">
    <source>
        <dbReference type="Proteomes" id="UP000324170"/>
    </source>
</evidence>
<dbReference type="AlphaFoldDB" id="A0A068QNR3"/>
<gene>
    <name evidence="3" type="ORF">LY16_02401</name>
    <name evidence="2" type="ORF">XDD1_0701</name>
</gene>
<dbReference type="OrthoDB" id="7605462at2"/>
<dbReference type="HOGENOM" id="CLU_032036_0_0_6"/>
<dbReference type="InterPro" id="IPR043834">
    <property type="entry name" value="REC"/>
</dbReference>
<sequence length="615" mass="70684">MNNQKMINDLAFGELINEAFIKPIRSVTIIDDEYPTIAGLLQNKQYKKVNEDRLKEVIDFCHNTKRNWIVDIDDGQSFIDSFDDSIGSYINSDLLILDYHLEKGDHGSRSLTALNIIRNLAQKTHFNLVVIHTSGYYGNGHDINKIFIDIISYLQSAPIINYGSGTENKVNDFLDEVTVDDEEFEQKLIDSFTDFDFLSVLKDFNGNLSDCSESSHFKEFIRLCDEACDKYNVNRYRKKAMISWLCYQKNKRFSSLYGTNNISGLDWNIDGEINWIKADNLFVTVLAKNISPTNIPDRLCQALSNWCPHPHQLLLAKLRHEIDENGFMIANKIVNKKYLQSHWLKEILDTLNSKDENTLEFKIWNILSKHWEEIAVSTKDEMINFSSKIVSYIKNLPEDSQNSLMSKWTVKDEKKTLQHVNKFNCSIPVVGYHLNTGHIIQLDDDNEKSYWICMTPACDLQPGQKKINTGQNIPVTLVRLFNLSDAAKKDDRESGLKKEDLISRALSMATRNDLIFVSISDSDEIDIFSFIPKIYFSSNPISDNFLVGDQGRFNKSDKSLIFYKPTIDNESIPTFKSIHGKVVAQLRYEYALHLLQITGRTKSRIGLDFVSLCES</sequence>
<evidence type="ECO:0000313" key="4">
    <source>
        <dbReference type="Proteomes" id="UP000032721"/>
    </source>
</evidence>
<dbReference type="RefSeq" id="WP_045968640.1">
    <property type="nucleotide sequence ID" value="NZ_CAWMED010000001.1"/>
</dbReference>
<protein>
    <recommendedName>
        <fullName evidence="1">Response receiver domain-containing protein</fullName>
    </recommendedName>
</protein>
<evidence type="ECO:0000259" key="1">
    <source>
        <dbReference type="Pfam" id="PF19192"/>
    </source>
</evidence>
<dbReference type="EMBL" id="FO704550">
    <property type="protein sequence ID" value="CDG16404.1"/>
    <property type="molecule type" value="Genomic_DNA"/>
</dbReference>
<accession>A0A068QNR3</accession>
<dbReference type="Proteomes" id="UP000324170">
    <property type="component" value="Unassembled WGS sequence"/>
</dbReference>
<dbReference type="Proteomes" id="UP000032721">
    <property type="component" value="Chromosome"/>
</dbReference>
<feature type="domain" description="Response receiver" evidence="1">
    <location>
        <begin position="24"/>
        <end position="162"/>
    </location>
</feature>
<organism evidence="2 4">
    <name type="scientific">Xenorhabdus doucetiae</name>
    <dbReference type="NCBI Taxonomy" id="351671"/>
    <lineage>
        <taxon>Bacteria</taxon>
        <taxon>Pseudomonadati</taxon>
        <taxon>Pseudomonadota</taxon>
        <taxon>Gammaproteobacteria</taxon>
        <taxon>Enterobacterales</taxon>
        <taxon>Morganellaceae</taxon>
        <taxon>Xenorhabdus</taxon>
    </lineage>
</organism>
<reference evidence="2 4" key="1">
    <citation type="submission" date="2013-07" db="EMBL/GenBank/DDBJ databases">
        <authorList>
            <person name="Genoscope - CEA"/>
        </authorList>
    </citation>
    <scope>NUCLEOTIDE SEQUENCE [LARGE SCALE GENOMIC DNA]</scope>
    <source>
        <strain evidence="2">FRM16</strain>
        <strain evidence="4">FRM16 / DSM 17909</strain>
    </source>
</reference>
<proteinExistence type="predicted"/>
<dbReference type="EMBL" id="VNHN01000040">
    <property type="protein sequence ID" value="TYP03197.1"/>
    <property type="molecule type" value="Genomic_DNA"/>
</dbReference>
<evidence type="ECO:0000313" key="2">
    <source>
        <dbReference type="EMBL" id="CDG16404.1"/>
    </source>
</evidence>
<evidence type="ECO:0000313" key="3">
    <source>
        <dbReference type="EMBL" id="TYP03197.1"/>
    </source>
</evidence>
<dbReference type="Pfam" id="PF19192">
    <property type="entry name" value="Response_reg_2"/>
    <property type="match status" value="1"/>
</dbReference>
<dbReference type="KEGG" id="xdo:XDD1_0701"/>
<reference evidence="3 5" key="2">
    <citation type="submission" date="2019-07" db="EMBL/GenBank/DDBJ databases">
        <title>Genomic Encyclopedia of Type Strains, Phase I: the one thousand microbial genomes (KMG-I) project.</title>
        <authorList>
            <person name="Kyrpides N."/>
        </authorList>
    </citation>
    <scope>NUCLEOTIDE SEQUENCE [LARGE SCALE GENOMIC DNA]</scope>
    <source>
        <strain evidence="3 5">DSM 17909</strain>
    </source>
</reference>
<name>A0A068QNR3_9GAMM</name>
<dbReference type="STRING" id="351671.XDD1_0701"/>